<dbReference type="InterPro" id="IPR035906">
    <property type="entry name" value="MetI-like_sf"/>
</dbReference>
<evidence type="ECO:0000256" key="2">
    <source>
        <dbReference type="ARBA" id="ARBA00022692"/>
    </source>
</evidence>
<keyword evidence="5" id="KW-0813">Transport</keyword>
<dbReference type="Gene3D" id="1.10.3720.10">
    <property type="entry name" value="MetI-like"/>
    <property type="match status" value="2"/>
</dbReference>
<protein>
    <submittedName>
        <fullName evidence="7">2-aminoethylphosphonate transport system permease PhnU</fullName>
    </submittedName>
</protein>
<comment type="similarity">
    <text evidence="5">Belongs to the binding-protein-dependent transport system permease family.</text>
</comment>
<keyword evidence="3 5" id="KW-1133">Transmembrane helix</keyword>
<dbReference type="PROSITE" id="PS50928">
    <property type="entry name" value="ABC_TM1"/>
    <property type="match status" value="2"/>
</dbReference>
<organism evidence="7 8">
    <name type="scientific">Peptoniphilus harei</name>
    <dbReference type="NCBI Taxonomy" id="54005"/>
    <lineage>
        <taxon>Bacteria</taxon>
        <taxon>Bacillati</taxon>
        <taxon>Bacillota</taxon>
        <taxon>Tissierellia</taxon>
        <taxon>Tissierellales</taxon>
        <taxon>Peptoniphilaceae</taxon>
        <taxon>Peptoniphilus</taxon>
    </lineage>
</organism>
<feature type="transmembrane region" description="Helical" evidence="5">
    <location>
        <begin position="410"/>
        <end position="430"/>
    </location>
</feature>
<dbReference type="AlphaFoldDB" id="A0A2X1YG26"/>
<evidence type="ECO:0000256" key="1">
    <source>
        <dbReference type="ARBA" id="ARBA00004141"/>
    </source>
</evidence>
<feature type="transmembrane region" description="Helical" evidence="5">
    <location>
        <begin position="64"/>
        <end position="85"/>
    </location>
</feature>
<feature type="transmembrane region" description="Helical" evidence="5">
    <location>
        <begin position="244"/>
        <end position="265"/>
    </location>
</feature>
<evidence type="ECO:0000313" key="8">
    <source>
        <dbReference type="Proteomes" id="UP000250070"/>
    </source>
</evidence>
<feature type="transmembrane region" description="Helical" evidence="5">
    <location>
        <begin position="378"/>
        <end position="404"/>
    </location>
</feature>
<feature type="transmembrane region" description="Helical" evidence="5">
    <location>
        <begin position="345"/>
        <end position="366"/>
    </location>
</feature>
<dbReference type="GeneID" id="83863217"/>
<reference evidence="7 8" key="1">
    <citation type="submission" date="2018-06" db="EMBL/GenBank/DDBJ databases">
        <authorList>
            <consortium name="Pathogen Informatics"/>
            <person name="Doyle S."/>
        </authorList>
    </citation>
    <scope>NUCLEOTIDE SEQUENCE [LARGE SCALE GENOMIC DNA]</scope>
    <source>
        <strain evidence="7 8">NCTC13076</strain>
    </source>
</reference>
<dbReference type="GO" id="GO:0005886">
    <property type="term" value="C:plasma membrane"/>
    <property type="evidence" value="ECO:0007669"/>
    <property type="project" value="UniProtKB-SubCell"/>
</dbReference>
<dbReference type="GO" id="GO:0055085">
    <property type="term" value="P:transmembrane transport"/>
    <property type="evidence" value="ECO:0007669"/>
    <property type="project" value="InterPro"/>
</dbReference>
<dbReference type="SUPFAM" id="SSF161098">
    <property type="entry name" value="MetI-like"/>
    <property type="match status" value="2"/>
</dbReference>
<dbReference type="PANTHER" id="PTHR43496">
    <property type="entry name" value="PROTEIN LPLB"/>
    <property type="match status" value="1"/>
</dbReference>
<feature type="transmembrane region" description="Helical" evidence="5">
    <location>
        <begin position="285"/>
        <end position="311"/>
    </location>
</feature>
<feature type="transmembrane region" description="Helical" evidence="5">
    <location>
        <begin position="475"/>
        <end position="492"/>
    </location>
</feature>
<evidence type="ECO:0000259" key="6">
    <source>
        <dbReference type="PROSITE" id="PS50928"/>
    </source>
</evidence>
<evidence type="ECO:0000256" key="4">
    <source>
        <dbReference type="ARBA" id="ARBA00023136"/>
    </source>
</evidence>
<feature type="domain" description="ABC transmembrane type-1" evidence="6">
    <location>
        <begin position="341"/>
        <end position="531"/>
    </location>
</feature>
<proteinExistence type="inferred from homology"/>
<dbReference type="RefSeq" id="WP_218563577.1">
    <property type="nucleotide sequence ID" value="NZ_CP068103.1"/>
</dbReference>
<name>A0A2X1YG26_9FIRM</name>
<keyword evidence="4 5" id="KW-0472">Membrane</keyword>
<feature type="transmembrane region" description="Helical" evidence="5">
    <location>
        <begin position="513"/>
        <end position="535"/>
    </location>
</feature>
<comment type="subcellular location">
    <subcellularLocation>
        <location evidence="5">Cell membrane</location>
        <topology evidence="5">Multi-pass membrane protein</topology>
    </subcellularLocation>
    <subcellularLocation>
        <location evidence="1">Membrane</location>
        <topology evidence="1">Multi-pass membrane protein</topology>
    </subcellularLocation>
</comment>
<dbReference type="Proteomes" id="UP000250070">
    <property type="component" value="Unassembled WGS sequence"/>
</dbReference>
<keyword evidence="2 5" id="KW-0812">Transmembrane</keyword>
<feature type="transmembrane region" description="Helical" evidence="5">
    <location>
        <begin position="190"/>
        <end position="210"/>
    </location>
</feature>
<sequence>MAKEKNTENWVIWAGVILVFLVFLFYPLLLILIKSFETKDVFSFANYVEVFSGKGFGEALKNSFLISALGALITTILAFIVAYTINFTNINLTFKKFIRVFALLPMLLPTITYGFAIIYSFGKQGLYTRLFGRQAFDVYGIKGLLIGYIIYTLPTSFMLINNTMIYIDKKFSIVSKVMGDKPLITFVETILRPLIGTLAVSFIQCFFLSFTDFGIPASVGGKVEVIASILYTEMLGSVPNFNNGAVVAIIMLLPSVISFLVIKYLDRFNVRYNRILNMDNEKNTLRDIICGLVSALIILIVLAVFAVIFIVPLVKGWPYNMTFTLDNIKKVLGNSSLSMVYKNSLFVAILTSILGTIMVYGSALVTDRSTISNKARSVIESIASVTNTVPGMVLGIAFMLAFTGTSLQNTFAIIILCNLVHFFATPYMMMKNSLSKMNLSWEKTAKLMGDNWIKTMVRIITPNALPSLVEVFSYYFINAMVTVSAVIFLAGARTMVITTKIKELQHFAKFNEIFVLSLLILFTNLIAKVVFQVLAKFLSRKNN</sequence>
<feature type="domain" description="ABC transmembrane type-1" evidence="6">
    <location>
        <begin position="60"/>
        <end position="262"/>
    </location>
</feature>
<feature type="transmembrane region" description="Helical" evidence="5">
    <location>
        <begin position="139"/>
        <end position="160"/>
    </location>
</feature>
<dbReference type="CDD" id="cd06261">
    <property type="entry name" value="TM_PBP2"/>
    <property type="match status" value="1"/>
</dbReference>
<accession>A0A2X1YG26</accession>
<evidence type="ECO:0000256" key="5">
    <source>
        <dbReference type="RuleBase" id="RU363032"/>
    </source>
</evidence>
<dbReference type="InterPro" id="IPR000515">
    <property type="entry name" value="MetI-like"/>
</dbReference>
<feature type="transmembrane region" description="Helical" evidence="5">
    <location>
        <begin position="97"/>
        <end position="119"/>
    </location>
</feature>
<feature type="transmembrane region" description="Helical" evidence="5">
    <location>
        <begin position="12"/>
        <end position="33"/>
    </location>
</feature>
<dbReference type="PANTHER" id="PTHR43496:SF1">
    <property type="entry name" value="POLYGALACTURONAN_RHAMNOGALACTURONAN TRANSPORT SYSTEM PERMEASE PROTEIN YTEP"/>
    <property type="match status" value="1"/>
</dbReference>
<dbReference type="Pfam" id="PF00528">
    <property type="entry name" value="BPD_transp_1"/>
    <property type="match status" value="2"/>
</dbReference>
<gene>
    <name evidence="7" type="ORF">NCTC13076_00424</name>
</gene>
<evidence type="ECO:0000256" key="3">
    <source>
        <dbReference type="ARBA" id="ARBA00022989"/>
    </source>
</evidence>
<dbReference type="EMBL" id="UATM01000032">
    <property type="protein sequence ID" value="SPY46451.1"/>
    <property type="molecule type" value="Genomic_DNA"/>
</dbReference>
<evidence type="ECO:0000313" key="7">
    <source>
        <dbReference type="EMBL" id="SPY46451.1"/>
    </source>
</evidence>